<keyword evidence="6" id="KW-1185">Reference proteome</keyword>
<evidence type="ECO:0000259" key="4">
    <source>
        <dbReference type="SMART" id="SM00079"/>
    </source>
</evidence>
<evidence type="ECO:0000256" key="2">
    <source>
        <dbReference type="SAM" id="SignalP"/>
    </source>
</evidence>
<dbReference type="SMART" id="SM00062">
    <property type="entry name" value="PBPb"/>
    <property type="match status" value="1"/>
</dbReference>
<feature type="domain" description="Ionotropic glutamate receptor C-terminal" evidence="4">
    <location>
        <begin position="32"/>
        <end position="254"/>
    </location>
</feature>
<evidence type="ECO:0000256" key="1">
    <source>
        <dbReference type="ARBA" id="ARBA00022729"/>
    </source>
</evidence>
<dbReference type="Pfam" id="PF00497">
    <property type="entry name" value="SBP_bac_3"/>
    <property type="match status" value="1"/>
</dbReference>
<dbReference type="SUPFAM" id="SSF53850">
    <property type="entry name" value="Periplasmic binding protein-like II"/>
    <property type="match status" value="1"/>
</dbReference>
<dbReference type="AlphaFoldDB" id="A0A3R5V8X5"/>
<reference evidence="5 6" key="1">
    <citation type="submission" date="2018-01" db="EMBL/GenBank/DDBJ databases">
        <title>Genome Sequencing and Assembly of Anaerobacter polyendosporus strain CT4.</title>
        <authorList>
            <person name="Tachaapaikoon C."/>
            <person name="Sutheeworapong S."/>
            <person name="Jenjaroenpun P."/>
            <person name="Wongsurawat T."/>
            <person name="Nookeaw I."/>
            <person name="Cheawchanlertfa P."/>
            <person name="Kosugi A."/>
            <person name="Cheevadhanarak S."/>
            <person name="Ratanakhanokchai K."/>
        </authorList>
    </citation>
    <scope>NUCLEOTIDE SEQUENCE [LARGE SCALE GENOMIC DNA]</scope>
    <source>
        <strain evidence="5 6">CT4</strain>
    </source>
</reference>
<dbReference type="GO" id="GO:0016020">
    <property type="term" value="C:membrane"/>
    <property type="evidence" value="ECO:0007669"/>
    <property type="project" value="InterPro"/>
</dbReference>
<feature type="signal peptide" evidence="2">
    <location>
        <begin position="1"/>
        <end position="17"/>
    </location>
</feature>
<evidence type="ECO:0000259" key="3">
    <source>
        <dbReference type="SMART" id="SM00062"/>
    </source>
</evidence>
<dbReference type="EMBL" id="CP025746">
    <property type="protein sequence ID" value="QAA32891.1"/>
    <property type="molecule type" value="Genomic_DNA"/>
</dbReference>
<dbReference type="RefSeq" id="WP_128213624.1">
    <property type="nucleotide sequence ID" value="NZ_CP025746.1"/>
</dbReference>
<keyword evidence="1 2" id="KW-0732">Signal</keyword>
<feature type="chain" id="PRO_5039254997" evidence="2">
    <location>
        <begin position="18"/>
        <end position="255"/>
    </location>
</feature>
<dbReference type="OrthoDB" id="9774451at2"/>
<dbReference type="PANTHER" id="PTHR35936:SF38">
    <property type="entry name" value="GLUTAMINE-BINDING PERIPLASMIC PROTEIN"/>
    <property type="match status" value="1"/>
</dbReference>
<evidence type="ECO:0000313" key="6">
    <source>
        <dbReference type="Proteomes" id="UP000286268"/>
    </source>
</evidence>
<dbReference type="InterPro" id="IPR001320">
    <property type="entry name" value="Iontro_rcpt_C"/>
</dbReference>
<dbReference type="GO" id="GO:0015276">
    <property type="term" value="F:ligand-gated monoatomic ion channel activity"/>
    <property type="evidence" value="ECO:0007669"/>
    <property type="project" value="InterPro"/>
</dbReference>
<gene>
    <name evidence="5" type="ORF">C1I91_15260</name>
</gene>
<feature type="domain" description="Solute-binding protein family 3/N-terminal" evidence="3">
    <location>
        <begin position="32"/>
        <end position="255"/>
    </location>
</feature>
<organism evidence="5 6">
    <name type="scientific">Clostridium manihotivorum</name>
    <dbReference type="NCBI Taxonomy" id="2320868"/>
    <lineage>
        <taxon>Bacteria</taxon>
        <taxon>Bacillati</taxon>
        <taxon>Bacillota</taxon>
        <taxon>Clostridia</taxon>
        <taxon>Eubacteriales</taxon>
        <taxon>Clostridiaceae</taxon>
        <taxon>Clostridium</taxon>
    </lineage>
</organism>
<dbReference type="Gene3D" id="3.40.190.10">
    <property type="entry name" value="Periplasmic binding protein-like II"/>
    <property type="match status" value="2"/>
</dbReference>
<dbReference type="InterPro" id="IPR001638">
    <property type="entry name" value="Solute-binding_3/MltF_N"/>
</dbReference>
<sequence>MLKKTLALLTAVTILSATFVGCSKGNEGSSKKYVIATDATFAPFEYEKDGKYVGIDVEILDAVAKSENFQYELKPMNFKGIIPGITSNQIDGAIAGMSITDERKKTLDFSDGYFNAGISIVVKADNNSIKSVDDLKGKIFAVKKGTAGSKYAEQVKDKYNANIRYFDDSPSMFQEVINGNADVNFEDYPVIAYKIATDSTPSLKVVGDRLTKDTYGFAVNKGKNKELLDKFNAGLKKIKENGEYDKILAKYIKNK</sequence>
<name>A0A3R5V8X5_9CLOT</name>
<dbReference type="SMART" id="SM00079">
    <property type="entry name" value="PBPe"/>
    <property type="match status" value="1"/>
</dbReference>
<dbReference type="PROSITE" id="PS51257">
    <property type="entry name" value="PROKAR_LIPOPROTEIN"/>
    <property type="match status" value="1"/>
</dbReference>
<dbReference type="PANTHER" id="PTHR35936">
    <property type="entry name" value="MEMBRANE-BOUND LYTIC MUREIN TRANSGLYCOSYLASE F"/>
    <property type="match status" value="1"/>
</dbReference>
<dbReference type="Proteomes" id="UP000286268">
    <property type="component" value="Chromosome"/>
</dbReference>
<dbReference type="KEGG" id="cmah:C1I91_15260"/>
<protein>
    <submittedName>
        <fullName evidence="5">Glutamine ABC transporter substrate-binding protein</fullName>
    </submittedName>
</protein>
<accession>A0A3R5V8X5</accession>
<proteinExistence type="predicted"/>
<evidence type="ECO:0000313" key="5">
    <source>
        <dbReference type="EMBL" id="QAA32891.1"/>
    </source>
</evidence>